<dbReference type="PANTHER" id="PTHR12128">
    <property type="entry name" value="DIHYDRODIPICOLINATE SYNTHASE"/>
    <property type="match status" value="1"/>
</dbReference>
<dbReference type="CDD" id="cd00408">
    <property type="entry name" value="DHDPS-like"/>
    <property type="match status" value="1"/>
</dbReference>
<keyword evidence="1 2" id="KW-0456">Lyase</keyword>
<dbReference type="GO" id="GO:0008840">
    <property type="term" value="F:4-hydroxy-tetrahydrodipicolinate synthase activity"/>
    <property type="evidence" value="ECO:0007669"/>
    <property type="project" value="TreeGrafter"/>
</dbReference>
<dbReference type="PANTHER" id="PTHR12128:SF66">
    <property type="entry name" value="4-HYDROXY-2-OXOGLUTARATE ALDOLASE, MITOCHONDRIAL"/>
    <property type="match status" value="1"/>
</dbReference>
<feature type="binding site" evidence="4">
    <location>
        <position position="220"/>
    </location>
    <ligand>
        <name>pyruvate</name>
        <dbReference type="ChEBI" id="CHEBI:15361"/>
    </ligand>
</feature>
<comment type="similarity">
    <text evidence="2">Belongs to the DapA family.</text>
</comment>
<dbReference type="InterPro" id="IPR002220">
    <property type="entry name" value="DapA-like"/>
</dbReference>
<protein>
    <submittedName>
        <fullName evidence="5">RHTO0S10e00782g1_1</fullName>
    </submittedName>
</protein>
<dbReference type="AlphaFoldDB" id="A0A061B4C7"/>
<gene>
    <name evidence="5" type="ORF">RHTO0S_10e00782g</name>
</gene>
<feature type="active site" description="Schiff-base intermediate with substrate" evidence="3">
    <location>
        <position position="179"/>
    </location>
</feature>
<proteinExistence type="inferred from homology"/>
<sequence>MPSTKFGKNLPHGVYAPVLTFYKGNDEELDLETYKKHVQFVARGGVNIVALGSMGESVQLTHQERNQVVKAARSALDADSSLSQVPLIAGTGASSTKETIELTKEAAEAGADFAMVISPGYFAGAMSRKAIKQFFVDVAEASPIPVLVYNYPGASAGIDIDSDLMAEIAAAAPNIVGCKLTCGSVGKLTRLTTLRDDFAVLGGFIDFLGPSLLAKAAGGITGVGNVAPKTCAKLYKDTLAALSGQASVSSAQDLQFIVSRADWALAKTGIAGAKWVLDQLEGYGGKPRRPLLPFDESDGKGKQLLDDLKEILEVEKSL</sequence>
<evidence type="ECO:0000256" key="3">
    <source>
        <dbReference type="PIRSR" id="PIRSR001365-1"/>
    </source>
</evidence>
<evidence type="ECO:0000256" key="2">
    <source>
        <dbReference type="PIRNR" id="PIRNR001365"/>
    </source>
</evidence>
<dbReference type="SUPFAM" id="SSF51569">
    <property type="entry name" value="Aldolase"/>
    <property type="match status" value="1"/>
</dbReference>
<dbReference type="EMBL" id="LK052945">
    <property type="protein sequence ID" value="CDR44800.1"/>
    <property type="molecule type" value="Genomic_DNA"/>
</dbReference>
<dbReference type="SMART" id="SM01130">
    <property type="entry name" value="DHDPS"/>
    <property type="match status" value="1"/>
</dbReference>
<dbReference type="Pfam" id="PF00701">
    <property type="entry name" value="DHDPS"/>
    <property type="match status" value="1"/>
</dbReference>
<evidence type="ECO:0000256" key="1">
    <source>
        <dbReference type="ARBA" id="ARBA00023239"/>
    </source>
</evidence>
<feature type="active site" description="Proton donor/acceptor" evidence="3">
    <location>
        <position position="149"/>
    </location>
</feature>
<dbReference type="InterPro" id="IPR013785">
    <property type="entry name" value="Aldolase_TIM"/>
</dbReference>
<evidence type="ECO:0000256" key="4">
    <source>
        <dbReference type="PIRSR" id="PIRSR001365-2"/>
    </source>
</evidence>
<dbReference type="OrthoDB" id="191315at2759"/>
<dbReference type="Gene3D" id="3.20.20.70">
    <property type="entry name" value="Aldolase class I"/>
    <property type="match status" value="1"/>
</dbReference>
<organism evidence="5">
    <name type="scientific">Rhodotorula toruloides</name>
    <name type="common">Yeast</name>
    <name type="synonym">Rhodosporidium toruloides</name>
    <dbReference type="NCBI Taxonomy" id="5286"/>
    <lineage>
        <taxon>Eukaryota</taxon>
        <taxon>Fungi</taxon>
        <taxon>Dikarya</taxon>
        <taxon>Basidiomycota</taxon>
        <taxon>Pucciniomycotina</taxon>
        <taxon>Microbotryomycetes</taxon>
        <taxon>Sporidiobolales</taxon>
        <taxon>Sporidiobolaceae</taxon>
        <taxon>Rhodotorula</taxon>
    </lineage>
</organism>
<accession>A0A061B4C7</accession>
<reference evidence="5" key="1">
    <citation type="journal article" date="2014" name="Genome Announc.">
        <title>Draft genome sequence of Rhodosporidium toruloides CECT1137, an oleaginous yeast of biotechnological interest.</title>
        <authorList>
            <person name="Morin N."/>
            <person name="Calcas X."/>
            <person name="Devillers H."/>
            <person name="Durrens P."/>
            <person name="Sherman D.J."/>
            <person name="Nicaud J.-M."/>
            <person name="Neuveglise C."/>
        </authorList>
    </citation>
    <scope>NUCLEOTIDE SEQUENCE</scope>
    <source>
        <strain evidence="5">CECT1137</strain>
    </source>
</reference>
<dbReference type="PIRSF" id="PIRSF001365">
    <property type="entry name" value="DHDPS"/>
    <property type="match status" value="1"/>
</dbReference>
<name>A0A061B4C7_RHOTO</name>
<evidence type="ECO:0000313" key="5">
    <source>
        <dbReference type="EMBL" id="CDR44800.1"/>
    </source>
</evidence>
<dbReference type="PRINTS" id="PR00146">
    <property type="entry name" value="DHPICSNTHASE"/>
</dbReference>